<keyword evidence="7 8" id="KW-0472">Membrane</keyword>
<dbReference type="PANTHER" id="PTHR30330">
    <property type="entry name" value="AGSS FAMILY TRANSPORTER, SODIUM-ALANINE"/>
    <property type="match status" value="1"/>
</dbReference>
<keyword evidence="10" id="KW-1185">Reference proteome</keyword>
<evidence type="ECO:0000256" key="6">
    <source>
        <dbReference type="ARBA" id="ARBA00022989"/>
    </source>
</evidence>
<feature type="transmembrane region" description="Helical" evidence="8">
    <location>
        <begin position="427"/>
        <end position="449"/>
    </location>
</feature>
<dbReference type="EMBL" id="JAVJAN010000066">
    <property type="protein sequence ID" value="MDR5588867.1"/>
    <property type="molecule type" value="Genomic_DNA"/>
</dbReference>
<gene>
    <name evidence="9" type="ORF">RGC78_15460</name>
</gene>
<evidence type="ECO:0000256" key="5">
    <source>
        <dbReference type="ARBA" id="ARBA00022692"/>
    </source>
</evidence>
<feature type="transmembrane region" description="Helical" evidence="8">
    <location>
        <begin position="398"/>
        <end position="421"/>
    </location>
</feature>
<evidence type="ECO:0000256" key="2">
    <source>
        <dbReference type="ARBA" id="ARBA00009261"/>
    </source>
</evidence>
<proteinExistence type="inferred from homology"/>
<protein>
    <submittedName>
        <fullName evidence="9">Sodium:alanine symporter family protein</fullName>
    </submittedName>
</protein>
<feature type="transmembrane region" description="Helical" evidence="8">
    <location>
        <begin position="312"/>
        <end position="335"/>
    </location>
</feature>
<evidence type="ECO:0000256" key="3">
    <source>
        <dbReference type="ARBA" id="ARBA00022448"/>
    </source>
</evidence>
<keyword evidence="4 8" id="KW-1003">Cell membrane</keyword>
<dbReference type="InterPro" id="IPR001463">
    <property type="entry name" value="Na/Ala_symport"/>
</dbReference>
<feature type="transmembrane region" description="Helical" evidence="8">
    <location>
        <begin position="78"/>
        <end position="101"/>
    </location>
</feature>
<evidence type="ECO:0000256" key="7">
    <source>
        <dbReference type="ARBA" id="ARBA00023136"/>
    </source>
</evidence>
<feature type="transmembrane region" description="Helical" evidence="8">
    <location>
        <begin position="107"/>
        <end position="125"/>
    </location>
</feature>
<evidence type="ECO:0000256" key="8">
    <source>
        <dbReference type="RuleBase" id="RU363064"/>
    </source>
</evidence>
<feature type="transmembrane region" description="Helical" evidence="8">
    <location>
        <begin position="258"/>
        <end position="277"/>
    </location>
</feature>
<dbReference type="Pfam" id="PF01235">
    <property type="entry name" value="Na_Ala_symp"/>
    <property type="match status" value="1"/>
</dbReference>
<comment type="similarity">
    <text evidence="2 8">Belongs to the alanine or glycine:cation symporter (AGCS) (TC 2.A.25) family.</text>
</comment>
<evidence type="ECO:0000313" key="10">
    <source>
        <dbReference type="Proteomes" id="UP001256646"/>
    </source>
</evidence>
<comment type="subcellular location">
    <subcellularLocation>
        <location evidence="1 8">Cell membrane</location>
        <topology evidence="1 8">Multi-pass membrane protein</topology>
    </subcellularLocation>
</comment>
<keyword evidence="3 8" id="KW-0813">Transport</keyword>
<name>A0ABU1EKE9_9CLOT</name>
<dbReference type="Proteomes" id="UP001256646">
    <property type="component" value="Unassembled WGS sequence"/>
</dbReference>
<evidence type="ECO:0000313" key="9">
    <source>
        <dbReference type="EMBL" id="MDR5588867.1"/>
    </source>
</evidence>
<organism evidence="9 10">
    <name type="scientific">Clostridium aquiflavi</name>
    <dbReference type="NCBI Taxonomy" id="3073603"/>
    <lineage>
        <taxon>Bacteria</taxon>
        <taxon>Bacillati</taxon>
        <taxon>Bacillota</taxon>
        <taxon>Clostridia</taxon>
        <taxon>Eubacteriales</taxon>
        <taxon>Clostridiaceae</taxon>
        <taxon>Clostridium</taxon>
    </lineage>
</organism>
<feature type="transmembrane region" description="Helical" evidence="8">
    <location>
        <begin position="224"/>
        <end position="246"/>
    </location>
</feature>
<feature type="transmembrane region" description="Helical" evidence="8">
    <location>
        <begin position="158"/>
        <end position="179"/>
    </location>
</feature>
<keyword evidence="5 8" id="KW-0812">Transmembrane</keyword>
<feature type="transmembrane region" description="Helical" evidence="8">
    <location>
        <begin position="23"/>
        <end position="42"/>
    </location>
</feature>
<evidence type="ECO:0000256" key="1">
    <source>
        <dbReference type="ARBA" id="ARBA00004651"/>
    </source>
</evidence>
<feature type="transmembrane region" description="Helical" evidence="8">
    <location>
        <begin position="191"/>
        <end position="212"/>
    </location>
</feature>
<keyword evidence="6 8" id="KW-1133">Transmembrane helix</keyword>
<dbReference type="RefSeq" id="WP_309556916.1">
    <property type="nucleotide sequence ID" value="NZ_JAVJAN010000066.1"/>
</dbReference>
<keyword evidence="8" id="KW-0769">Symport</keyword>
<feature type="transmembrane region" description="Helical" evidence="8">
    <location>
        <begin position="371"/>
        <end position="391"/>
    </location>
</feature>
<comment type="caution">
    <text evidence="9">The sequence shown here is derived from an EMBL/GenBank/DDBJ whole genome shotgun (WGS) entry which is preliminary data.</text>
</comment>
<accession>A0ABU1EKE9</accession>
<dbReference type="NCBIfam" id="TIGR00835">
    <property type="entry name" value="agcS"/>
    <property type="match status" value="1"/>
</dbReference>
<dbReference type="Gene3D" id="1.20.1740.10">
    <property type="entry name" value="Amino acid/polyamine transporter I"/>
    <property type="match status" value="1"/>
</dbReference>
<reference evidence="9 10" key="1">
    <citation type="submission" date="2023-09" db="EMBL/GenBank/DDBJ databases">
        <authorList>
            <person name="Zhai L."/>
        </authorList>
    </citation>
    <scope>NUCLEOTIDE SEQUENCE [LARGE SCALE GENOMIC DNA]</scope>
    <source>
        <strain evidence="9 10">5 N-1</strain>
    </source>
</reference>
<evidence type="ECO:0000256" key="4">
    <source>
        <dbReference type="ARBA" id="ARBA00022475"/>
    </source>
</evidence>
<sequence length="475" mass="50241">MLLSNFLLSTAGVQSFFEKIDSIIWGPPLLILLVGTGLYLTFRLKLLQVFKLPMALKFVFGKDEEAKDEDAQGDVSSFAALCTALSATIGTGNIVGVATAIKAGGPGALLWMWIAAFLGMATKYAEGLLAIKYREVDENGEMCGGPMYYIQNGLGLKWLAKLFAFFGVGVAFFGIGTFGQVNSIAAAAANFNIPLIVTAVIVTALVALVTLGGIKRISKVSETLVPFMAVAYIIGALLVLAFNYTAVPSAIRLIFESAFNTQAIGGGVLGITVTMAIRNGIARGVFSNESGLGSAPIAAAAAKTNSPAKQGLISMTGTFFDTIIVCTMTGLAIVITSGSTGIFEVGATIEGAGLTSAAFEIGLPIAILGKYIVNIGLIFFAFTTILGWNYYGEKCIQYLLGIKSIMPYRIVYIILVAIGPFLPLELIFIIADIVNGCMAFPNLIALIGLRKVVIKETEKFFEEIKAKDSIEEVVA</sequence>
<dbReference type="PANTHER" id="PTHR30330:SF3">
    <property type="entry name" value="TRANSCRIPTIONAL REGULATOR, LRP FAMILY"/>
    <property type="match status" value="1"/>
</dbReference>
<dbReference type="PRINTS" id="PR00175">
    <property type="entry name" value="NAALASMPORT"/>
</dbReference>